<evidence type="ECO:0000256" key="1">
    <source>
        <dbReference type="SAM" id="Phobius"/>
    </source>
</evidence>
<dbReference type="OrthoDB" id="4696at2759"/>
<evidence type="ECO:0000313" key="4">
    <source>
        <dbReference type="Proteomes" id="UP000028924"/>
    </source>
</evidence>
<accession>A0A087S9K6</accession>
<sequence length="105" mass="11655">MLLAISPADAGLLLGILKPILTVLSLGMIGRIILAWYPEIDMQKLPWSFVYWPTEPVLAPTRKIIKPFNGLDVSPIAWFAILSFLNEILAGPQGILNLIQRQGVY</sequence>
<dbReference type="PANTHER" id="PTHR33219:SF14">
    <property type="entry name" value="PROTEIN COFACTOR ASSEMBLY OF COMPLEX C SUBUNIT B CCB3, CHLOROPLASTIC-RELATED"/>
    <property type="match status" value="1"/>
</dbReference>
<dbReference type="AlphaFoldDB" id="A0A087S9K6"/>
<dbReference type="KEGG" id="apro:F751_0157"/>
<reference evidence="3" key="4">
    <citation type="submission" date="2018-11" db="EMBL/GenBank/DDBJ databases">
        <title>Characterization of plant carbon substrate utilization by Auxenochlorella protothecoides.</title>
        <authorList>
            <person name="Vogler B.W."/>
            <person name="Starkenburg S.R."/>
            <person name="Sudasinghe N."/>
            <person name="Schambach J.Y."/>
            <person name="Rollin J.A."/>
            <person name="Pattathil S."/>
            <person name="Barry A.N."/>
        </authorList>
    </citation>
    <scope>NUCLEOTIDE SEQUENCE [LARGE SCALE GENOMIC DNA]</scope>
    <source>
        <strain evidence="3">UTEX 25</strain>
    </source>
</reference>
<feature type="transmembrane region" description="Helical" evidence="1">
    <location>
        <begin position="76"/>
        <end position="99"/>
    </location>
</feature>
<keyword evidence="4" id="KW-1185">Reference proteome</keyword>
<dbReference type="EMBL" id="APJO01000706">
    <property type="protein sequence ID" value="KFM22410.1"/>
    <property type="molecule type" value="Genomic_DNA"/>
</dbReference>
<dbReference type="eggNOG" id="ENOG502S21M">
    <property type="taxonomic scope" value="Eukaryota"/>
</dbReference>
<evidence type="ECO:0000313" key="2">
    <source>
        <dbReference type="EMBL" id="KFM22410.1"/>
    </source>
</evidence>
<comment type="caution">
    <text evidence="2">The sequence shown here is derived from an EMBL/GenBank/DDBJ whole genome shotgun (WGS) entry which is preliminary data.</text>
</comment>
<evidence type="ECO:0000313" key="3">
    <source>
        <dbReference type="EMBL" id="RMZ55572.1"/>
    </source>
</evidence>
<keyword evidence="1" id="KW-1133">Transmembrane helix</keyword>
<feature type="transmembrane region" description="Helical" evidence="1">
    <location>
        <begin position="12"/>
        <end position="37"/>
    </location>
</feature>
<name>A0A087S9K6_AUXPR</name>
<dbReference type="GO" id="GO:0016020">
    <property type="term" value="C:membrane"/>
    <property type="evidence" value="ECO:0007669"/>
    <property type="project" value="InterPro"/>
</dbReference>
<dbReference type="PANTHER" id="PTHR33219">
    <property type="entry name" value="YLMG HOMOLOG PROTEIN 2, CHLOROPLASTIC"/>
    <property type="match status" value="1"/>
</dbReference>
<dbReference type="GeneID" id="23611548"/>
<dbReference type="InterPro" id="IPR003425">
    <property type="entry name" value="CCB3/YggT"/>
</dbReference>
<protein>
    <recommendedName>
        <fullName evidence="6">YggT family protein</fullName>
    </recommendedName>
</protein>
<dbReference type="Proteomes" id="UP000028924">
    <property type="component" value="Unassembled WGS sequence"/>
</dbReference>
<evidence type="ECO:0008006" key="6">
    <source>
        <dbReference type="Google" id="ProtNLM"/>
    </source>
</evidence>
<proteinExistence type="predicted"/>
<reference evidence="5" key="2">
    <citation type="journal article" date="2018" name="Algal Res.">
        <title>Characterization of plant carbon substrate utilization by Auxenochlorella protothecoides.</title>
        <authorList>
            <person name="Vogler B.W."/>
            <person name="Starkenburg S.R."/>
            <person name="Sudasinghe N."/>
            <person name="Schambach J.Y."/>
            <person name="Rollin J.A."/>
            <person name="Pattathil S."/>
            <person name="Barry A.N."/>
        </authorList>
    </citation>
    <scope>NUCLEOTIDE SEQUENCE [LARGE SCALE GENOMIC DNA]</scope>
    <source>
        <strain evidence="5">UTEX 25</strain>
    </source>
</reference>
<keyword evidence="1" id="KW-0812">Transmembrane</keyword>
<gene>
    <name evidence="3" type="ORF">APUTEX25_000155</name>
    <name evidence="2" type="ORF">F751_0157</name>
</gene>
<dbReference type="Pfam" id="PF02325">
    <property type="entry name" value="CCB3_YggT"/>
    <property type="match status" value="1"/>
</dbReference>
<dbReference type="STRING" id="3075.A0A087S9K6"/>
<keyword evidence="1" id="KW-0472">Membrane</keyword>
<dbReference type="EMBL" id="QOKY01000160">
    <property type="protein sequence ID" value="RMZ55572.1"/>
    <property type="molecule type" value="Genomic_DNA"/>
</dbReference>
<evidence type="ECO:0000313" key="5">
    <source>
        <dbReference type="Proteomes" id="UP000279271"/>
    </source>
</evidence>
<dbReference type="Proteomes" id="UP000279271">
    <property type="component" value="Unassembled WGS sequence"/>
</dbReference>
<organism evidence="2 4">
    <name type="scientific">Auxenochlorella protothecoides</name>
    <name type="common">Green microalga</name>
    <name type="synonym">Chlorella protothecoides</name>
    <dbReference type="NCBI Taxonomy" id="3075"/>
    <lineage>
        <taxon>Eukaryota</taxon>
        <taxon>Viridiplantae</taxon>
        <taxon>Chlorophyta</taxon>
        <taxon>core chlorophytes</taxon>
        <taxon>Trebouxiophyceae</taxon>
        <taxon>Chlorellales</taxon>
        <taxon>Chlorellaceae</taxon>
        <taxon>Auxenochlorella</taxon>
    </lineage>
</organism>
<reference evidence="2 4" key="1">
    <citation type="journal article" date="2014" name="BMC Genomics">
        <title>Oil accumulation mechanisms of the oleaginous microalga Chlorella protothecoides revealed through its genome, transcriptomes, and proteomes.</title>
        <authorList>
            <person name="Gao C."/>
            <person name="Wang Y."/>
            <person name="Shen Y."/>
            <person name="Yan D."/>
            <person name="He X."/>
            <person name="Dai J."/>
            <person name="Wu Q."/>
        </authorList>
    </citation>
    <scope>NUCLEOTIDE SEQUENCE [LARGE SCALE GENOMIC DNA]</scope>
    <source>
        <strain evidence="2 4">0710</strain>
    </source>
</reference>
<dbReference type="RefSeq" id="XP_011399331.1">
    <property type="nucleotide sequence ID" value="XM_011401029.1"/>
</dbReference>
<reference evidence="3" key="3">
    <citation type="submission" date="2018-10" db="EMBL/GenBank/DDBJ databases">
        <authorList>
            <person name="Hovde B."/>
            <person name="Zhang X."/>
        </authorList>
    </citation>
    <scope>NUCLEOTIDE SEQUENCE [LARGE SCALE GENOMIC DNA]</scope>
    <source>
        <strain evidence="3">UTEX 25</strain>
    </source>
</reference>